<feature type="transmembrane region" description="Helical" evidence="1">
    <location>
        <begin position="248"/>
        <end position="270"/>
    </location>
</feature>
<keyword evidence="1" id="KW-1133">Transmembrane helix</keyword>
<organism evidence="2">
    <name type="scientific">Chlamydia pneumoniae</name>
    <name type="common">Chlamydophila pneumoniae</name>
    <dbReference type="NCBI Taxonomy" id="83558"/>
    <lineage>
        <taxon>Bacteria</taxon>
        <taxon>Pseudomonadati</taxon>
        <taxon>Chlamydiota</taxon>
        <taxon>Chlamydiia</taxon>
        <taxon>Chlamydiales</taxon>
        <taxon>Chlamydiaceae</taxon>
        <taxon>Chlamydia/Chlamydophila group</taxon>
        <taxon>Chlamydia</taxon>
    </lineage>
</organism>
<evidence type="ECO:0000256" key="1">
    <source>
        <dbReference type="SAM" id="Phobius"/>
    </source>
</evidence>
<keyword evidence="1" id="KW-0812">Transmembrane</keyword>
<evidence type="ECO:0000313" key="2">
    <source>
        <dbReference type="EMBL" id="CRI47750.1"/>
    </source>
</evidence>
<protein>
    <submittedName>
        <fullName evidence="2">Uncharacterized protein</fullName>
    </submittedName>
</protein>
<reference evidence="2" key="1">
    <citation type="submission" date="2015-05" db="EMBL/GenBank/DDBJ databases">
        <authorList>
            <person name="Rattei Thomas"/>
        </authorList>
    </citation>
    <scope>NUCLEOTIDE SEQUENCE</scope>
    <source>
        <strain evidence="2">DC9</strain>
    </source>
</reference>
<feature type="transmembrane region" description="Helical" evidence="1">
    <location>
        <begin position="57"/>
        <end position="82"/>
    </location>
</feature>
<feature type="transmembrane region" description="Helical" evidence="1">
    <location>
        <begin position="88"/>
        <end position="112"/>
    </location>
</feature>
<accession>A0A0F7XHI7</accession>
<gene>
    <name evidence="2" type="ORF">BN1224_DC9_BJ_00050</name>
</gene>
<keyword evidence="1" id="KW-0472">Membrane</keyword>
<name>A0A0F7XHI7_CHLPN</name>
<proteinExistence type="predicted"/>
<dbReference type="EMBL" id="LN847041">
    <property type="protein sequence ID" value="CRI47750.1"/>
    <property type="molecule type" value="Genomic_DNA"/>
</dbReference>
<feature type="transmembrane region" description="Helical" evidence="1">
    <location>
        <begin position="202"/>
        <end position="221"/>
    </location>
</feature>
<sequence length="382" mass="42507">MSCFNLTSTNESLRPISPKASFPKQGWQSYFRSALRKHRSDTLSVSVCKVNKYDVNLFVRLTVIALAVVGVLILLSIMLASIQGTLVITSWPLVTAAILIPTILLTGGMYILHRLGKKVDVISGVCIPPFSRRCWVPISCSHTLEKFDEKHVSACSYLDISTLSADGSGIAAVYQCPPLLFRAFPRFGIPCAMPFVALLRMIYNLIRFLVVPFYIIFRMIYEHFFCKHLPEDDRFIYKDVAREMGRSLAAFLKAPFYASACMIGAFYSLLDPLAGRVLMGSVERDWNDNVILARSVSLANEAHSLFRFEGGGGRKGLGQHAFYLMLCCQPQSVFLFDKGEIVSGAHPSIQLPERRGLDTSGRYPHISVIPDSGNDSAKNFIV</sequence>
<dbReference type="AlphaFoldDB" id="A0A0F7XHI7"/>